<dbReference type="InterPro" id="IPR000182">
    <property type="entry name" value="GNAT_dom"/>
</dbReference>
<accession>A0A839UJQ1</accession>
<evidence type="ECO:0000259" key="1">
    <source>
        <dbReference type="PROSITE" id="PS51186"/>
    </source>
</evidence>
<gene>
    <name evidence="2" type="ORF">FHS30_000015</name>
</gene>
<evidence type="ECO:0000313" key="2">
    <source>
        <dbReference type="EMBL" id="MBB3166839.1"/>
    </source>
</evidence>
<protein>
    <submittedName>
        <fullName evidence="2">Putative hydrolase of the HAD superfamily</fullName>
    </submittedName>
</protein>
<dbReference type="GO" id="GO:0016787">
    <property type="term" value="F:hydrolase activity"/>
    <property type="evidence" value="ECO:0007669"/>
    <property type="project" value="UniProtKB-KW"/>
</dbReference>
<keyword evidence="2" id="KW-0378">Hydrolase</keyword>
<organism evidence="2 3">
    <name type="scientific">Simiduia aestuariiviva</name>
    <dbReference type="NCBI Taxonomy" id="1510459"/>
    <lineage>
        <taxon>Bacteria</taxon>
        <taxon>Pseudomonadati</taxon>
        <taxon>Pseudomonadota</taxon>
        <taxon>Gammaproteobacteria</taxon>
        <taxon>Cellvibrionales</taxon>
        <taxon>Cellvibrionaceae</taxon>
        <taxon>Simiduia</taxon>
    </lineage>
</organism>
<dbReference type="GO" id="GO:0016747">
    <property type="term" value="F:acyltransferase activity, transferring groups other than amino-acyl groups"/>
    <property type="evidence" value="ECO:0007669"/>
    <property type="project" value="InterPro"/>
</dbReference>
<evidence type="ECO:0000313" key="3">
    <source>
        <dbReference type="Proteomes" id="UP000559987"/>
    </source>
</evidence>
<dbReference type="SUPFAM" id="SSF55729">
    <property type="entry name" value="Acyl-CoA N-acyltransferases (Nat)"/>
    <property type="match status" value="1"/>
</dbReference>
<dbReference type="InterPro" id="IPR016181">
    <property type="entry name" value="Acyl_CoA_acyltransferase"/>
</dbReference>
<dbReference type="AlphaFoldDB" id="A0A839UJQ1"/>
<dbReference type="EMBL" id="JACHXZ010000001">
    <property type="protein sequence ID" value="MBB3166839.1"/>
    <property type="molecule type" value="Genomic_DNA"/>
</dbReference>
<reference evidence="2 3" key="1">
    <citation type="submission" date="2020-08" db="EMBL/GenBank/DDBJ databases">
        <title>Genomic Encyclopedia of Type Strains, Phase III (KMG-III): the genomes of soil and plant-associated and newly described type strains.</title>
        <authorList>
            <person name="Whitman W."/>
        </authorList>
    </citation>
    <scope>NUCLEOTIDE SEQUENCE [LARGE SCALE GENOMIC DNA]</scope>
    <source>
        <strain evidence="2 3">CECT 8571</strain>
    </source>
</reference>
<proteinExistence type="predicted"/>
<sequence>MKISYLADNPKDAKLIAKWYFDEWGHTIPSITEEMVLKKVSLKAKNRIDFPLIITIHENQDLVAAAELKFREHIDYPQYEHWVGGVYVVKNKRGKGYAKALVSKAQEHVAALKIEHLYLQCEDHNKGLYEKLGFKPIHAAVHNGVETTIYVYKATT</sequence>
<feature type="domain" description="N-acetyltransferase" evidence="1">
    <location>
        <begin position="3"/>
        <end position="156"/>
    </location>
</feature>
<dbReference type="Proteomes" id="UP000559987">
    <property type="component" value="Unassembled WGS sequence"/>
</dbReference>
<keyword evidence="3" id="KW-1185">Reference proteome</keyword>
<name>A0A839UJQ1_9GAMM</name>
<dbReference type="RefSeq" id="WP_183907192.1">
    <property type="nucleotide sequence ID" value="NZ_JACHXZ010000001.1"/>
</dbReference>
<comment type="caution">
    <text evidence="2">The sequence shown here is derived from an EMBL/GenBank/DDBJ whole genome shotgun (WGS) entry which is preliminary data.</text>
</comment>
<dbReference type="CDD" id="cd04301">
    <property type="entry name" value="NAT_SF"/>
    <property type="match status" value="1"/>
</dbReference>
<dbReference type="Pfam" id="PF00583">
    <property type="entry name" value="Acetyltransf_1"/>
    <property type="match status" value="1"/>
</dbReference>
<dbReference type="Gene3D" id="3.40.630.30">
    <property type="match status" value="1"/>
</dbReference>
<dbReference type="PROSITE" id="PS51186">
    <property type="entry name" value="GNAT"/>
    <property type="match status" value="1"/>
</dbReference>